<dbReference type="EMBL" id="ML120455">
    <property type="protein sequence ID" value="RPA93297.1"/>
    <property type="molecule type" value="Genomic_DNA"/>
</dbReference>
<dbReference type="Proteomes" id="UP000276215">
    <property type="component" value="Unassembled WGS sequence"/>
</dbReference>
<dbReference type="InterPro" id="IPR000719">
    <property type="entry name" value="Prot_kinase_dom"/>
</dbReference>
<dbReference type="Gene3D" id="1.10.510.10">
    <property type="entry name" value="Transferase(Phosphotransferase) domain 1"/>
    <property type="match status" value="1"/>
</dbReference>
<protein>
    <recommendedName>
        <fullName evidence="1">Protein kinase domain-containing protein</fullName>
    </recommendedName>
</protein>
<feature type="domain" description="Protein kinase" evidence="1">
    <location>
        <begin position="193"/>
        <end position="510"/>
    </location>
</feature>
<dbReference type="PANTHER" id="PTHR37542:SF1">
    <property type="entry name" value="PRION-INHIBITION AND PROPAGATION HELO DOMAIN-CONTAINING PROTEIN"/>
    <property type="match status" value="1"/>
</dbReference>
<reference evidence="2 3" key="1">
    <citation type="journal article" date="2018" name="Nat. Ecol. Evol.">
        <title>Pezizomycetes genomes reveal the molecular basis of ectomycorrhizal truffle lifestyle.</title>
        <authorList>
            <person name="Murat C."/>
            <person name="Payen T."/>
            <person name="Noel B."/>
            <person name="Kuo A."/>
            <person name="Morin E."/>
            <person name="Chen J."/>
            <person name="Kohler A."/>
            <person name="Krizsan K."/>
            <person name="Balestrini R."/>
            <person name="Da Silva C."/>
            <person name="Montanini B."/>
            <person name="Hainaut M."/>
            <person name="Levati E."/>
            <person name="Barry K.W."/>
            <person name="Belfiori B."/>
            <person name="Cichocki N."/>
            <person name="Clum A."/>
            <person name="Dockter R.B."/>
            <person name="Fauchery L."/>
            <person name="Guy J."/>
            <person name="Iotti M."/>
            <person name="Le Tacon F."/>
            <person name="Lindquist E.A."/>
            <person name="Lipzen A."/>
            <person name="Malagnac F."/>
            <person name="Mello A."/>
            <person name="Molinier V."/>
            <person name="Miyauchi S."/>
            <person name="Poulain J."/>
            <person name="Riccioni C."/>
            <person name="Rubini A."/>
            <person name="Sitrit Y."/>
            <person name="Splivallo R."/>
            <person name="Traeger S."/>
            <person name="Wang M."/>
            <person name="Zifcakova L."/>
            <person name="Wipf D."/>
            <person name="Zambonelli A."/>
            <person name="Paolocci F."/>
            <person name="Nowrousian M."/>
            <person name="Ottonello S."/>
            <person name="Baldrian P."/>
            <person name="Spatafora J.W."/>
            <person name="Henrissat B."/>
            <person name="Nagy L.G."/>
            <person name="Aury J.M."/>
            <person name="Wincker P."/>
            <person name="Grigoriev I.V."/>
            <person name="Bonfante P."/>
            <person name="Martin F.M."/>
        </authorList>
    </citation>
    <scope>NUCLEOTIDE SEQUENCE [LARGE SCALE GENOMIC DNA]</scope>
    <source>
        <strain evidence="2 3">120613-1</strain>
    </source>
</reference>
<accession>A0A3N4J7N0</accession>
<dbReference type="PROSITE" id="PS50011">
    <property type="entry name" value="PROTEIN_KINASE_DOM"/>
    <property type="match status" value="1"/>
</dbReference>
<dbReference type="OrthoDB" id="1911848at2759"/>
<evidence type="ECO:0000259" key="1">
    <source>
        <dbReference type="PROSITE" id="PS50011"/>
    </source>
</evidence>
<gene>
    <name evidence="2" type="ORF">L873DRAFT_68918</name>
</gene>
<organism evidence="2 3">
    <name type="scientific">Choiromyces venosus 120613-1</name>
    <dbReference type="NCBI Taxonomy" id="1336337"/>
    <lineage>
        <taxon>Eukaryota</taxon>
        <taxon>Fungi</taxon>
        <taxon>Dikarya</taxon>
        <taxon>Ascomycota</taxon>
        <taxon>Pezizomycotina</taxon>
        <taxon>Pezizomycetes</taxon>
        <taxon>Pezizales</taxon>
        <taxon>Tuberaceae</taxon>
        <taxon>Choiromyces</taxon>
    </lineage>
</organism>
<evidence type="ECO:0000313" key="2">
    <source>
        <dbReference type="EMBL" id="RPA93297.1"/>
    </source>
</evidence>
<dbReference type="PANTHER" id="PTHR37542">
    <property type="entry name" value="HELO DOMAIN-CONTAINING PROTEIN-RELATED"/>
    <property type="match status" value="1"/>
</dbReference>
<evidence type="ECO:0000313" key="3">
    <source>
        <dbReference type="Proteomes" id="UP000276215"/>
    </source>
</evidence>
<keyword evidence="3" id="KW-1185">Reference proteome</keyword>
<dbReference type="SUPFAM" id="SSF56112">
    <property type="entry name" value="Protein kinase-like (PK-like)"/>
    <property type="match status" value="1"/>
</dbReference>
<dbReference type="InterPro" id="IPR011009">
    <property type="entry name" value="Kinase-like_dom_sf"/>
</dbReference>
<dbReference type="GO" id="GO:0004672">
    <property type="term" value="F:protein kinase activity"/>
    <property type="evidence" value="ECO:0007669"/>
    <property type="project" value="InterPro"/>
</dbReference>
<name>A0A3N4J7N0_9PEZI</name>
<proteinExistence type="predicted"/>
<dbReference type="STRING" id="1336337.A0A3N4J7N0"/>
<sequence length="510" mass="57441">MDFESAGLTLGVLASADICLRTGHNLCQRYKEIRDADKEIDELNDRVEKVWLQIEYQLQTVKHSEGEVPQDWRDQMADLLNKLQYILHTGGKHLDKLSQSRGKSKVIKFALFSKNSLEKDVSALEKWRTTFTSIFFMLSLPVNPRLDRILSMQVQTNPGPAGSDLTRVKAIRDVLAEEPTKQFEPVWLPAVPMYFSNPIGFSGAHVVFDNTTNTKYIMETITFDPGRSNLEQLDRDVTKLARVLRESKGVPGVLTCKGVVRRGGHGVPVDKFELILEMPPALGDNPDCLRTVLLKSQHEPHPLDERFLLANQVAKAVMFVHSLNFVHKNMRPDTILCFPNPGKTLGIPFLVGYQMFRSADGLTYMAGDDVWSKDLYRHPSRQGILPGCTYIMHHDIYSLGVVLLEIGMWASFVDGHGEPTAALSSIVPILHEKDKRKKAMQIKKKLVSMAWNELPQRMGTRYAEIVVSCLSCLDTDSEFGGESEFVDDDGILVGLRYNEQILSQLDAIEV</sequence>
<dbReference type="AlphaFoldDB" id="A0A3N4J7N0"/>
<dbReference type="GO" id="GO:0005524">
    <property type="term" value="F:ATP binding"/>
    <property type="evidence" value="ECO:0007669"/>
    <property type="project" value="InterPro"/>
</dbReference>